<gene>
    <name evidence="2" type="ORF">CFBP6624_26225</name>
</gene>
<evidence type="ECO:0000313" key="3">
    <source>
        <dbReference type="Proteomes" id="UP000298646"/>
    </source>
</evidence>
<organism evidence="2 3">
    <name type="scientific">Agrobacterium tumefaciens</name>
    <dbReference type="NCBI Taxonomy" id="358"/>
    <lineage>
        <taxon>Bacteria</taxon>
        <taxon>Pseudomonadati</taxon>
        <taxon>Pseudomonadota</taxon>
        <taxon>Alphaproteobacteria</taxon>
        <taxon>Hyphomicrobiales</taxon>
        <taxon>Rhizobiaceae</taxon>
        <taxon>Rhizobium/Agrobacterium group</taxon>
        <taxon>Agrobacterium</taxon>
        <taxon>Agrobacterium tumefaciens complex</taxon>
    </lineage>
</organism>
<reference evidence="2 3" key="1">
    <citation type="submission" date="2019-04" db="EMBL/GenBank/DDBJ databases">
        <title>Complete genome sequence of Agrobacterium tumefaciens CFBP6624.</title>
        <authorList>
            <person name="Haryono M."/>
            <person name="Lin Y.-C."/>
            <person name="Lai E.-M."/>
            <person name="Kuo C.-H."/>
        </authorList>
    </citation>
    <scope>NUCLEOTIDE SEQUENCE [LARGE SCALE GENOMIC DNA]</scope>
    <source>
        <strain evidence="2 3">CFBP6624</strain>
        <plasmid evidence="3">patcfbp6624</plasmid>
    </source>
</reference>
<dbReference type="AlphaFoldDB" id="A0AAE6ENH2"/>
<dbReference type="EMBL" id="CP039909">
    <property type="protein sequence ID" value="QCM03676.1"/>
    <property type="molecule type" value="Genomic_DNA"/>
</dbReference>
<name>A0AAE6ENH2_AGRTU</name>
<feature type="chain" id="PRO_5041932766" description="Secreted protein" evidence="1">
    <location>
        <begin position="30"/>
        <end position="107"/>
    </location>
</feature>
<evidence type="ECO:0008006" key="4">
    <source>
        <dbReference type="Google" id="ProtNLM"/>
    </source>
</evidence>
<geneLocation type="plasmid" evidence="3">
    <name>patcfbp6624</name>
</geneLocation>
<sequence length="107" mass="11166">MCGRNVIDVTCRVLAIILMLSNIHGMAVAARSSADPCPTITSSSSNRYSEGSIGRACCSSMACCPIATLGDVFVAPDRPKIAVSVAVEQPGKSLSLQPDYPPPKLLD</sequence>
<dbReference type="Proteomes" id="UP000298646">
    <property type="component" value="Plasmid pAtCFBP6624"/>
</dbReference>
<feature type="signal peptide" evidence="1">
    <location>
        <begin position="1"/>
        <end position="29"/>
    </location>
</feature>
<keyword evidence="1" id="KW-0732">Signal</keyword>
<proteinExistence type="predicted"/>
<evidence type="ECO:0000313" key="2">
    <source>
        <dbReference type="EMBL" id="QCM03676.1"/>
    </source>
</evidence>
<protein>
    <recommendedName>
        <fullName evidence="4">Secreted protein</fullName>
    </recommendedName>
</protein>
<accession>A0AAE6ENH2</accession>
<keyword evidence="2" id="KW-0614">Plasmid</keyword>
<evidence type="ECO:0000256" key="1">
    <source>
        <dbReference type="SAM" id="SignalP"/>
    </source>
</evidence>